<dbReference type="RefSeq" id="WP_170087942.1">
    <property type="nucleotide sequence ID" value="NZ_JABAFG010000019.1"/>
</dbReference>
<dbReference type="SUPFAM" id="SSF55957">
    <property type="entry name" value="Phosphoglucomutase, C-terminal domain"/>
    <property type="match status" value="1"/>
</dbReference>
<organism evidence="10 11">
    <name type="scientific">Megasphaera hexanoica</name>
    <dbReference type="NCBI Taxonomy" id="1675036"/>
    <lineage>
        <taxon>Bacteria</taxon>
        <taxon>Bacillati</taxon>
        <taxon>Bacillota</taxon>
        <taxon>Negativicutes</taxon>
        <taxon>Veillonellales</taxon>
        <taxon>Veillonellaceae</taxon>
        <taxon>Megasphaera</taxon>
    </lineage>
</organism>
<dbReference type="Gene3D" id="3.40.120.10">
    <property type="entry name" value="Alpha-D-Glucose-1,6-Bisphosphate, subunit A, domain 3"/>
    <property type="match status" value="3"/>
</dbReference>
<protein>
    <submittedName>
        <fullName evidence="10">Phosphomannomutase/phosphoglucomutase</fullName>
    </submittedName>
</protein>
<evidence type="ECO:0000259" key="7">
    <source>
        <dbReference type="Pfam" id="PF02878"/>
    </source>
</evidence>
<dbReference type="InterPro" id="IPR005845">
    <property type="entry name" value="A-D-PHexomutase_a/b/a-II"/>
</dbReference>
<keyword evidence="4" id="KW-0479">Metal-binding</keyword>
<keyword evidence="5" id="KW-0460">Magnesium</keyword>
<feature type="domain" description="Alpha-D-phosphohexomutase alpha/beta/alpha" evidence="9">
    <location>
        <begin position="283"/>
        <end position="395"/>
    </location>
</feature>
<evidence type="ECO:0000259" key="8">
    <source>
        <dbReference type="Pfam" id="PF02879"/>
    </source>
</evidence>
<evidence type="ECO:0000256" key="3">
    <source>
        <dbReference type="ARBA" id="ARBA00022553"/>
    </source>
</evidence>
<dbReference type="FunFam" id="3.40.120.10:FF:000010">
    <property type="entry name" value="phosphomannomutase/phosphoglucomutase isoform X1"/>
    <property type="match status" value="1"/>
</dbReference>
<comment type="similarity">
    <text evidence="2">Belongs to the phosphohexose mutase family.</text>
</comment>
<dbReference type="GO" id="GO:0005975">
    <property type="term" value="P:carbohydrate metabolic process"/>
    <property type="evidence" value="ECO:0007669"/>
    <property type="project" value="InterPro"/>
</dbReference>
<evidence type="ECO:0000256" key="5">
    <source>
        <dbReference type="ARBA" id="ARBA00022842"/>
    </source>
</evidence>
<evidence type="ECO:0000256" key="1">
    <source>
        <dbReference type="ARBA" id="ARBA00001946"/>
    </source>
</evidence>
<dbReference type="PANTHER" id="PTHR42946:SF1">
    <property type="entry name" value="PHOSPHOGLUCOMUTASE (ALPHA-D-GLUCOSE-1,6-BISPHOSPHATE-DEPENDENT)"/>
    <property type="match status" value="1"/>
</dbReference>
<dbReference type="Pfam" id="PF02878">
    <property type="entry name" value="PGM_PMM_I"/>
    <property type="match status" value="1"/>
</dbReference>
<dbReference type="InterPro" id="IPR005846">
    <property type="entry name" value="A-D-PHexomutase_a/b/a-III"/>
</dbReference>
<proteinExistence type="inferred from homology"/>
<dbReference type="AlphaFoldDB" id="A0A848BRR3"/>
<evidence type="ECO:0000256" key="6">
    <source>
        <dbReference type="ARBA" id="ARBA00023235"/>
    </source>
</evidence>
<dbReference type="Gene3D" id="3.30.310.50">
    <property type="entry name" value="Alpha-D-phosphohexomutase, C-terminal domain"/>
    <property type="match status" value="1"/>
</dbReference>
<evidence type="ECO:0000313" key="11">
    <source>
        <dbReference type="Proteomes" id="UP000591071"/>
    </source>
</evidence>
<evidence type="ECO:0000313" key="10">
    <source>
        <dbReference type="EMBL" id="NME29061.1"/>
    </source>
</evidence>
<keyword evidence="6" id="KW-0413">Isomerase</keyword>
<accession>A0A848BRR3</accession>
<evidence type="ECO:0000256" key="4">
    <source>
        <dbReference type="ARBA" id="ARBA00022723"/>
    </source>
</evidence>
<dbReference type="InterPro" id="IPR016055">
    <property type="entry name" value="A-D-PHexomutase_a/b/a-I/II/III"/>
</dbReference>
<dbReference type="Pfam" id="PF02880">
    <property type="entry name" value="PGM_PMM_III"/>
    <property type="match status" value="1"/>
</dbReference>
<dbReference type="CDD" id="cd03089">
    <property type="entry name" value="PMM_PGM"/>
    <property type="match status" value="1"/>
</dbReference>
<dbReference type="GO" id="GO:0004615">
    <property type="term" value="F:phosphomannomutase activity"/>
    <property type="evidence" value="ECO:0007669"/>
    <property type="project" value="TreeGrafter"/>
</dbReference>
<sequence length="501" mass="53784">MISKEELLKLQNGSDVRGIAIEGIAGEKVNLLPEAVNRITAGFVTFLEDRLGKKADQLQIAVGHDSRISADKLKDALFQTLTAMGVTVYDCGLASTPAMFMSIVFPQTNMDGSIMITASHLPYNRNGLKFFTEKGGLEKAEITDVLTRAGSEPVRSGDLAKVQPLDIISLYTAHLRGLICKALDTAGSQPLSGMHIIVDAGNGSGGFFASQVLAPLGADTTGSQFLEPDGHFPNHIPNPENAEAMASIRQAVLDNKADLGLIFDTDVDRMSAVLSDGEAVSRNALIAMMAAILAPDYPGSTIVTDSVTSDELTTFLQDHLHLVHHRYMRGYKNVIDECIRLNQKGIVSPLAIETSGHGALSENYYLDDGAYLAVKLIIAAARARAQGSSLGGLIKELGEPAESKEYRLKISGEKAGDYGKQVLETVEKRAAAAGIGIASPSYEGVRLLFPNGWALLRMSLHDPNMPLNVESRDVGGCRMIANQIRPLLAGFDRLDLRVLDD</sequence>
<dbReference type="InterPro" id="IPR050060">
    <property type="entry name" value="Phosphoglucosamine_mutase"/>
</dbReference>
<dbReference type="EMBL" id="JABAFG010000019">
    <property type="protein sequence ID" value="NME29061.1"/>
    <property type="molecule type" value="Genomic_DNA"/>
</dbReference>
<gene>
    <name evidence="10" type="ORF">HF872_10585</name>
</gene>
<evidence type="ECO:0000256" key="2">
    <source>
        <dbReference type="ARBA" id="ARBA00010231"/>
    </source>
</evidence>
<dbReference type="Proteomes" id="UP000591071">
    <property type="component" value="Unassembled WGS sequence"/>
</dbReference>
<dbReference type="InterPro" id="IPR036900">
    <property type="entry name" value="A-D-PHexomutase_C_sf"/>
</dbReference>
<dbReference type="InterPro" id="IPR005841">
    <property type="entry name" value="Alpha-D-phosphohexomutase_SF"/>
</dbReference>
<feature type="domain" description="Alpha-D-phosphohexomutase alpha/beta/alpha" evidence="8">
    <location>
        <begin position="191"/>
        <end position="276"/>
    </location>
</feature>
<comment type="cofactor">
    <cofactor evidence="1">
        <name>Mg(2+)</name>
        <dbReference type="ChEBI" id="CHEBI:18420"/>
    </cofactor>
</comment>
<reference evidence="10 11" key="1">
    <citation type="submission" date="2020-04" db="EMBL/GenBank/DDBJ databases">
        <authorList>
            <person name="Hitch T.C.A."/>
            <person name="Wylensek D."/>
            <person name="Clavel T."/>
        </authorList>
    </citation>
    <scope>NUCLEOTIDE SEQUENCE [LARGE SCALE GENOMIC DNA]</scope>
    <source>
        <strain evidence="10 11">Oil-RF-744-FAT-WT-6-1</strain>
    </source>
</reference>
<dbReference type="SUPFAM" id="SSF53738">
    <property type="entry name" value="Phosphoglucomutase, first 3 domains"/>
    <property type="match status" value="3"/>
</dbReference>
<dbReference type="InterPro" id="IPR005844">
    <property type="entry name" value="A-D-PHexomutase_a/b/a-I"/>
</dbReference>
<dbReference type="Pfam" id="PF02879">
    <property type="entry name" value="PGM_PMM_II"/>
    <property type="match status" value="1"/>
</dbReference>
<evidence type="ECO:0000259" key="9">
    <source>
        <dbReference type="Pfam" id="PF02880"/>
    </source>
</evidence>
<comment type="caution">
    <text evidence="10">The sequence shown here is derived from an EMBL/GenBank/DDBJ whole genome shotgun (WGS) entry which is preliminary data.</text>
</comment>
<keyword evidence="3" id="KW-0597">Phosphoprotein</keyword>
<dbReference type="GO" id="GO:0046872">
    <property type="term" value="F:metal ion binding"/>
    <property type="evidence" value="ECO:0007669"/>
    <property type="project" value="UniProtKB-KW"/>
</dbReference>
<dbReference type="PANTHER" id="PTHR42946">
    <property type="entry name" value="PHOSPHOHEXOSE MUTASE"/>
    <property type="match status" value="1"/>
</dbReference>
<dbReference type="PRINTS" id="PR00509">
    <property type="entry name" value="PGMPMM"/>
</dbReference>
<feature type="domain" description="Alpha-D-phosphohexomutase alpha/beta/alpha" evidence="7">
    <location>
        <begin position="14"/>
        <end position="143"/>
    </location>
</feature>
<name>A0A848BRR3_9FIRM</name>